<keyword evidence="1" id="KW-1133">Transmembrane helix</keyword>
<organism evidence="5 6">
    <name type="scientific">Tenacibaculum tangerinum</name>
    <dbReference type="NCBI Taxonomy" id="3038772"/>
    <lineage>
        <taxon>Bacteria</taxon>
        <taxon>Pseudomonadati</taxon>
        <taxon>Bacteroidota</taxon>
        <taxon>Flavobacteriia</taxon>
        <taxon>Flavobacteriales</taxon>
        <taxon>Flavobacteriaceae</taxon>
        <taxon>Tenacibaculum</taxon>
    </lineage>
</organism>
<keyword evidence="1" id="KW-0812">Transmembrane</keyword>
<feature type="transmembrane region" description="Helical" evidence="1">
    <location>
        <begin position="369"/>
        <end position="387"/>
    </location>
</feature>
<evidence type="ECO:0000256" key="2">
    <source>
        <dbReference type="SAM" id="SignalP"/>
    </source>
</evidence>
<keyword evidence="2" id="KW-0732">Signal</keyword>
<evidence type="ECO:0000313" key="5">
    <source>
        <dbReference type="EMBL" id="WGH75846.1"/>
    </source>
</evidence>
<dbReference type="Pfam" id="PF25221">
    <property type="entry name" value="5TMH_Lnb"/>
    <property type="match status" value="1"/>
</dbReference>
<feature type="domain" description="Lnb-like transmembrane" evidence="4">
    <location>
        <begin position="254"/>
        <end position="388"/>
    </location>
</feature>
<evidence type="ECO:0000256" key="1">
    <source>
        <dbReference type="SAM" id="Phobius"/>
    </source>
</evidence>
<evidence type="ECO:0000259" key="3">
    <source>
        <dbReference type="Pfam" id="PF13387"/>
    </source>
</evidence>
<gene>
    <name evidence="5" type="ORF">P8625_01395</name>
</gene>
<evidence type="ECO:0000259" key="4">
    <source>
        <dbReference type="Pfam" id="PF25221"/>
    </source>
</evidence>
<dbReference type="InterPro" id="IPR057436">
    <property type="entry name" value="5TMH_Lnb"/>
</dbReference>
<dbReference type="EMBL" id="CP122539">
    <property type="protein sequence ID" value="WGH75846.1"/>
    <property type="molecule type" value="Genomic_DNA"/>
</dbReference>
<dbReference type="Proteomes" id="UP001232001">
    <property type="component" value="Chromosome"/>
</dbReference>
<feature type="transmembrane region" description="Helical" evidence="1">
    <location>
        <begin position="259"/>
        <end position="277"/>
    </location>
</feature>
<name>A0ABY8L3J9_9FLAO</name>
<feature type="chain" id="PRO_5046959399" evidence="2">
    <location>
        <begin position="21"/>
        <end position="394"/>
    </location>
</feature>
<evidence type="ECO:0000313" key="6">
    <source>
        <dbReference type="Proteomes" id="UP001232001"/>
    </source>
</evidence>
<feature type="transmembrane region" description="Helical" evidence="1">
    <location>
        <begin position="289"/>
        <end position="310"/>
    </location>
</feature>
<sequence length="394" mass="45906">MIKKYAFLLLCLTTINVGFSQTVNTVGLSKFSQISVITSGPGEALYEKFGHTAIRVKDPVLQLDLLYNYGIFDFNDPNFYMNFTKGYMQYKLARYPFYLSLKDAQQEQRWVKEQILNLTQEQRNTFFQFLENNALPENASYFYDPYFDNCATRPRDIIQKITGDHLVFKSDFVKEDVSLRQLMNREIHPNTWGSLGINIALGNRLDKIATPIEYLYLPDYVFKALEASKILKEEKEENLVQKTTTLVDFEEKESKSDTFSPFLIVLLIALVGVFITYTDFKKSKRTKWLDFVLFFTTGILGLLIVFLWFFTNHSTAPNNFNFLWAFAPNLLVAFLLLKSKPPKWVSMYGKVLLVFMLLIPIVWLTKTQLFTYPLIPLFVLLGVRYGYLQKALKR</sequence>
<keyword evidence="6" id="KW-1185">Reference proteome</keyword>
<accession>A0ABY8L3J9</accession>
<protein>
    <submittedName>
        <fullName evidence="5">DUF4105 domain-containing protein</fullName>
    </submittedName>
</protein>
<feature type="domain" description="Lnb N-terminal periplasmic" evidence="3">
    <location>
        <begin position="34"/>
        <end position="164"/>
    </location>
</feature>
<feature type="transmembrane region" description="Helical" evidence="1">
    <location>
        <begin position="344"/>
        <end position="363"/>
    </location>
</feature>
<feature type="transmembrane region" description="Helical" evidence="1">
    <location>
        <begin position="322"/>
        <end position="337"/>
    </location>
</feature>
<dbReference type="RefSeq" id="WP_279651719.1">
    <property type="nucleotide sequence ID" value="NZ_CP122539.1"/>
</dbReference>
<proteinExistence type="predicted"/>
<feature type="signal peptide" evidence="2">
    <location>
        <begin position="1"/>
        <end position="20"/>
    </location>
</feature>
<dbReference type="InterPro" id="IPR025178">
    <property type="entry name" value="Lnb_N"/>
</dbReference>
<reference evidence="5 6" key="1">
    <citation type="submission" date="2023-04" db="EMBL/GenBank/DDBJ databases">
        <title>Tenacibaculum tangerinum sp. nov., isolated from sea tidal flat of South Korea.</title>
        <authorList>
            <person name="Lee S.H."/>
            <person name="Kim J.-J."/>
        </authorList>
    </citation>
    <scope>NUCLEOTIDE SEQUENCE [LARGE SCALE GENOMIC DNA]</scope>
    <source>
        <strain evidence="5 6">GRR-S3-23</strain>
    </source>
</reference>
<keyword evidence="1" id="KW-0472">Membrane</keyword>
<dbReference type="Pfam" id="PF13387">
    <property type="entry name" value="Lnb_N"/>
    <property type="match status" value="1"/>
</dbReference>